<evidence type="ECO:0000313" key="21">
    <source>
        <dbReference type="Proteomes" id="UP001589609"/>
    </source>
</evidence>
<dbReference type="SMART" id="SM00487">
    <property type="entry name" value="DEXDc"/>
    <property type="match status" value="1"/>
</dbReference>
<dbReference type="Pfam" id="PF06733">
    <property type="entry name" value="DEAD_2"/>
    <property type="match status" value="1"/>
</dbReference>
<dbReference type="SUPFAM" id="SSF53098">
    <property type="entry name" value="Ribonuclease H-like"/>
    <property type="match status" value="1"/>
</dbReference>
<dbReference type="InterPro" id="IPR006310">
    <property type="entry name" value="DinG"/>
</dbReference>
<organism evidence="20 21">
    <name type="scientific">Ectobacillus funiculus</name>
    <dbReference type="NCBI Taxonomy" id="137993"/>
    <lineage>
        <taxon>Bacteria</taxon>
        <taxon>Bacillati</taxon>
        <taxon>Bacillota</taxon>
        <taxon>Bacilli</taxon>
        <taxon>Bacillales</taxon>
        <taxon>Bacillaceae</taxon>
        <taxon>Ectobacillus</taxon>
    </lineage>
</organism>
<dbReference type="InterPro" id="IPR045028">
    <property type="entry name" value="DinG/Rad3-like"/>
</dbReference>
<comment type="catalytic activity">
    <reaction evidence="16">
        <text>ATP + H2O = ADP + phosphate + H(+)</text>
        <dbReference type="Rhea" id="RHEA:13065"/>
        <dbReference type="ChEBI" id="CHEBI:15377"/>
        <dbReference type="ChEBI" id="CHEBI:15378"/>
        <dbReference type="ChEBI" id="CHEBI:30616"/>
        <dbReference type="ChEBI" id="CHEBI:43474"/>
        <dbReference type="ChEBI" id="CHEBI:456216"/>
        <dbReference type="EC" id="5.6.2.3"/>
    </reaction>
</comment>
<keyword evidence="5 17" id="KW-0547">Nucleotide-binding</keyword>
<dbReference type="SMART" id="SM00479">
    <property type="entry name" value="EXOIII"/>
    <property type="match status" value="1"/>
</dbReference>
<keyword evidence="11" id="KW-0408">Iron</keyword>
<keyword evidence="8 20" id="KW-0347">Helicase</keyword>
<comment type="similarity">
    <text evidence="17 18">Belongs to the helicase family. DinG subfamily. Type 2 sub-subfamily.</text>
</comment>
<evidence type="ECO:0000256" key="14">
    <source>
        <dbReference type="ARBA" id="ARBA00023204"/>
    </source>
</evidence>
<evidence type="ECO:0000256" key="15">
    <source>
        <dbReference type="ARBA" id="ARBA00023235"/>
    </source>
</evidence>
<evidence type="ECO:0000256" key="12">
    <source>
        <dbReference type="ARBA" id="ARBA00023014"/>
    </source>
</evidence>
<evidence type="ECO:0000256" key="1">
    <source>
        <dbReference type="ARBA" id="ARBA00001966"/>
    </source>
</evidence>
<evidence type="ECO:0000256" key="9">
    <source>
        <dbReference type="ARBA" id="ARBA00022839"/>
    </source>
</evidence>
<keyword evidence="14" id="KW-0234">DNA repair</keyword>
<keyword evidence="21" id="KW-1185">Reference proteome</keyword>
<dbReference type="PANTHER" id="PTHR11472">
    <property type="entry name" value="DNA REPAIR DEAD HELICASE RAD3/XP-D SUBFAMILY MEMBER"/>
    <property type="match status" value="1"/>
</dbReference>
<keyword evidence="6" id="KW-0227">DNA damage</keyword>
<reference evidence="20 21" key="1">
    <citation type="submission" date="2024-09" db="EMBL/GenBank/DDBJ databases">
        <authorList>
            <person name="Sun Q."/>
            <person name="Mori K."/>
        </authorList>
    </citation>
    <scope>NUCLEOTIDE SEQUENCE [LARGE SCALE GENOMIC DNA]</scope>
    <source>
        <strain evidence="20 21">JCM 11201</strain>
    </source>
</reference>
<keyword evidence="3 17" id="KW-0540">Nuclease</keyword>
<dbReference type="PROSITE" id="PS51193">
    <property type="entry name" value="HELICASE_ATP_BIND_2"/>
    <property type="match status" value="1"/>
</dbReference>
<keyword evidence="7 17" id="KW-0378">Hydrolase</keyword>
<evidence type="ECO:0000256" key="13">
    <source>
        <dbReference type="ARBA" id="ARBA00023125"/>
    </source>
</evidence>
<evidence type="ECO:0000256" key="8">
    <source>
        <dbReference type="ARBA" id="ARBA00022806"/>
    </source>
</evidence>
<keyword evidence="10 17" id="KW-0067">ATP-binding</keyword>
<dbReference type="SUPFAM" id="SSF52540">
    <property type="entry name" value="P-loop containing nucleoside triphosphate hydrolases"/>
    <property type="match status" value="1"/>
</dbReference>
<dbReference type="RefSeq" id="WP_379947978.1">
    <property type="nucleotide sequence ID" value="NZ_JBHMAF010000017.1"/>
</dbReference>
<dbReference type="InterPro" id="IPR036397">
    <property type="entry name" value="RNaseH_sf"/>
</dbReference>
<comment type="function">
    <text evidence="17 18">3'-5' exonuclease.</text>
</comment>
<feature type="domain" description="Helicase ATP-binding" evidence="19">
    <location>
        <begin position="246"/>
        <end position="534"/>
    </location>
</feature>
<dbReference type="SMART" id="SM00491">
    <property type="entry name" value="HELICc2"/>
    <property type="match status" value="1"/>
</dbReference>
<evidence type="ECO:0000313" key="20">
    <source>
        <dbReference type="EMBL" id="MFB9757688.1"/>
    </source>
</evidence>
<keyword evidence="9 17" id="KW-0269">Exonuclease</keyword>
<dbReference type="PANTHER" id="PTHR11472:SF34">
    <property type="entry name" value="REGULATOR OF TELOMERE ELONGATION HELICASE 1"/>
    <property type="match status" value="1"/>
</dbReference>
<comment type="cofactor">
    <cofactor evidence="1">
        <name>[4Fe-4S] cluster</name>
        <dbReference type="ChEBI" id="CHEBI:49883"/>
    </cofactor>
</comment>
<dbReference type="Gene3D" id="3.30.420.10">
    <property type="entry name" value="Ribonuclease H-like superfamily/Ribonuclease H"/>
    <property type="match status" value="1"/>
</dbReference>
<dbReference type="InterPro" id="IPR027417">
    <property type="entry name" value="P-loop_NTPase"/>
</dbReference>
<keyword evidence="4" id="KW-0479">Metal-binding</keyword>
<comment type="caution">
    <text evidence="20">The sequence shown here is derived from an EMBL/GenBank/DDBJ whole genome shotgun (WGS) entry which is preliminary data.</text>
</comment>
<dbReference type="GO" id="GO:0016787">
    <property type="term" value="F:hydrolase activity"/>
    <property type="evidence" value="ECO:0007669"/>
    <property type="project" value="UniProtKB-KW"/>
</dbReference>
<dbReference type="InterPro" id="IPR010614">
    <property type="entry name" value="RAD3-like_helicase_DEAD"/>
</dbReference>
<evidence type="ECO:0000256" key="10">
    <source>
        <dbReference type="ARBA" id="ARBA00022840"/>
    </source>
</evidence>
<gene>
    <name evidence="17 18 20" type="primary">dinG</name>
    <name evidence="20" type="ORF">ACFFMS_03920</name>
</gene>
<dbReference type="InterPro" id="IPR006054">
    <property type="entry name" value="DnaQ"/>
</dbReference>
<evidence type="ECO:0000256" key="3">
    <source>
        <dbReference type="ARBA" id="ARBA00022722"/>
    </source>
</evidence>
<accession>A0ABV5WBN9</accession>
<dbReference type="Gene3D" id="3.40.50.300">
    <property type="entry name" value="P-loop containing nucleotide triphosphate hydrolases"/>
    <property type="match status" value="2"/>
</dbReference>
<dbReference type="InterPro" id="IPR013520">
    <property type="entry name" value="Ribonucl_H"/>
</dbReference>
<dbReference type="Pfam" id="PF00929">
    <property type="entry name" value="RNase_T"/>
    <property type="match status" value="1"/>
</dbReference>
<sequence length="921" mass="104269">MYNRYVVVDLETTGNIYKGGIDKITQVAAVVIENGEVIEIFSTFVNPGKPIPPFIAELTGINDDLVQHAPSFQDVAPMIAELLENSCFVAHNVHFDWRFLQEELKLSGFPSVVCPSIDTVELARILLPTAESHKLGDLAKLFALEHENPHRADSDAMVTAELFLLLCNKLAALPLVTLQSLYNLSRSFKSDISELLSALILDKLVSSSPKEEYDIYRNLALRKRSYEAPAEEASPIEFSAWKTLMQQNGHPNGFEYRAGQIQMAEEVYDAFSSARISLIEAGTGTGKTLAYLIPSLFHARKAEQPVVISTQTVQLQQQIVEKEIPVLRKLLPFSFQTAVMKGRKHYICLQKFEHVLEEQDENYDTVLTKAKILVWLLETETGDVDELNLPTGGKLLWERICSGGNSTGTSNPWNSRCFYQQAKHRVLFADLIVTNHALLLQDATNEDSLLSSYGYVVLDEAHHIEEAASHMLGEQFSCMQFQLWLSRMGTLETNDVLSNIRDILGDTLDPAWKKIHHVLKEVKWESDELFRLLRSFIFEKNKSKQADSNVRVLYRYERKTEKGKLWNAITEGADRLIHILEEMDVLLQGQVQKSERFAEYVIVQQFITLVDSLDEMRQTLLHLLLQEQQDGVTWFEAETKGSIHSTIIYKQPIDVSDLLADRFFAKKKSIVLTSATLTVNQTFDYIIRALGLSDFCPSVMALSSPFQYDQQVRMMVPTDLPSIKQVPQDEYVEAIARHIIKIAKVTNGRMLVLFTSYEMLRQTHAAIKETGALEEFALLAQGVSSSRMRMTKQFQQFEKSILFGTSSFWEGIDIPGESLSCLVMVRLPFVPPDHPIMAAKGEKIERGGGNAFIELALPQAILRFKQGFGRLIRTESDTGTFFVLDRRITTTFYGKRFIASIPAIPLYEQPLQNLLELMENG</sequence>
<evidence type="ECO:0000256" key="7">
    <source>
        <dbReference type="ARBA" id="ARBA00022801"/>
    </source>
</evidence>
<evidence type="ECO:0000256" key="11">
    <source>
        <dbReference type="ARBA" id="ARBA00023004"/>
    </source>
</evidence>
<protein>
    <recommendedName>
        <fullName evidence="17 18">3'-5' exonuclease DinG</fullName>
        <ecNumber evidence="17 18">3.1.-.-</ecNumber>
    </recommendedName>
</protein>
<evidence type="ECO:0000256" key="6">
    <source>
        <dbReference type="ARBA" id="ARBA00022763"/>
    </source>
</evidence>
<dbReference type="InterPro" id="IPR012337">
    <property type="entry name" value="RNaseH-like_sf"/>
</dbReference>
<evidence type="ECO:0000256" key="16">
    <source>
        <dbReference type="ARBA" id="ARBA00048954"/>
    </source>
</evidence>
<evidence type="ECO:0000256" key="17">
    <source>
        <dbReference type="HAMAP-Rule" id="MF_02206"/>
    </source>
</evidence>
<dbReference type="NCBIfam" id="TIGR01407">
    <property type="entry name" value="dinG_rel"/>
    <property type="match status" value="1"/>
</dbReference>
<evidence type="ECO:0000256" key="2">
    <source>
        <dbReference type="ARBA" id="ARBA00022485"/>
    </source>
</evidence>
<dbReference type="InterPro" id="IPR014001">
    <property type="entry name" value="Helicase_ATP-bd"/>
</dbReference>
<name>A0ABV5WBN9_9BACI</name>
<keyword evidence="13" id="KW-0238">DNA-binding</keyword>
<evidence type="ECO:0000256" key="4">
    <source>
        <dbReference type="ARBA" id="ARBA00022723"/>
    </source>
</evidence>
<dbReference type="Pfam" id="PF00270">
    <property type="entry name" value="DEAD"/>
    <property type="match status" value="1"/>
</dbReference>
<keyword evidence="15" id="KW-0413">Isomerase</keyword>
<feature type="short sequence motif" description="DEAH box" evidence="17">
    <location>
        <begin position="459"/>
        <end position="462"/>
    </location>
</feature>
<proteinExistence type="inferred from homology"/>
<dbReference type="Proteomes" id="UP001589609">
    <property type="component" value="Unassembled WGS sequence"/>
</dbReference>
<dbReference type="HAMAP" id="MF_02206">
    <property type="entry name" value="DinG_exonucl"/>
    <property type="match status" value="1"/>
</dbReference>
<dbReference type="SMART" id="SM00488">
    <property type="entry name" value="DEXDc2"/>
    <property type="match status" value="1"/>
</dbReference>
<dbReference type="GO" id="GO:0003678">
    <property type="term" value="F:DNA helicase activity"/>
    <property type="evidence" value="ECO:0007669"/>
    <property type="project" value="UniProtKB-EC"/>
</dbReference>
<dbReference type="EC" id="3.1.-.-" evidence="17 18"/>
<dbReference type="NCBIfam" id="TIGR00573">
    <property type="entry name" value="dnaq"/>
    <property type="match status" value="1"/>
</dbReference>
<dbReference type="Pfam" id="PF13307">
    <property type="entry name" value="Helicase_C_2"/>
    <property type="match status" value="1"/>
</dbReference>
<keyword evidence="12" id="KW-0411">Iron-sulfur</keyword>
<dbReference type="NCBIfam" id="NF005981">
    <property type="entry name" value="PRK08074.1"/>
    <property type="match status" value="1"/>
</dbReference>
<dbReference type="CDD" id="cd06127">
    <property type="entry name" value="DEDDh"/>
    <property type="match status" value="1"/>
</dbReference>
<feature type="binding site" evidence="17">
    <location>
        <begin position="281"/>
        <end position="288"/>
    </location>
    <ligand>
        <name>ATP</name>
        <dbReference type="ChEBI" id="CHEBI:30616"/>
    </ligand>
</feature>
<evidence type="ECO:0000259" key="19">
    <source>
        <dbReference type="PROSITE" id="PS51193"/>
    </source>
</evidence>
<keyword evidence="2" id="KW-0004">4Fe-4S</keyword>
<dbReference type="InterPro" id="IPR006554">
    <property type="entry name" value="Helicase-like_DEXD_c2"/>
</dbReference>
<dbReference type="InterPro" id="IPR006555">
    <property type="entry name" value="ATP-dep_Helicase_C"/>
</dbReference>
<evidence type="ECO:0000256" key="18">
    <source>
        <dbReference type="RuleBase" id="RU364106"/>
    </source>
</evidence>
<evidence type="ECO:0000256" key="5">
    <source>
        <dbReference type="ARBA" id="ARBA00022741"/>
    </source>
</evidence>
<dbReference type="InterPro" id="IPR011545">
    <property type="entry name" value="DEAD/DEAH_box_helicase_dom"/>
</dbReference>
<dbReference type="InterPro" id="IPR014013">
    <property type="entry name" value="Helic_SF1/SF2_ATP-bd_DinG/Rad3"/>
</dbReference>
<dbReference type="EMBL" id="JBHMAF010000017">
    <property type="protein sequence ID" value="MFB9757688.1"/>
    <property type="molecule type" value="Genomic_DNA"/>
</dbReference>